<feature type="domain" description="Glycosyltransferase subfamily 4-like N-terminal" evidence="1">
    <location>
        <begin position="14"/>
        <end position="176"/>
    </location>
</feature>
<dbReference type="CDD" id="cd03801">
    <property type="entry name" value="GT4_PimA-like"/>
    <property type="match status" value="1"/>
</dbReference>
<organism evidence="2 3">
    <name type="scientific">Eiseniibacteriota bacterium</name>
    <dbReference type="NCBI Taxonomy" id="2212470"/>
    <lineage>
        <taxon>Bacteria</taxon>
        <taxon>Candidatus Eiseniibacteriota</taxon>
    </lineage>
</organism>
<protein>
    <submittedName>
        <fullName evidence="2">Glycosyltransferase family 4 protein</fullName>
    </submittedName>
</protein>
<dbReference type="PANTHER" id="PTHR45947:SF3">
    <property type="entry name" value="SULFOQUINOVOSYL TRANSFERASE SQD2"/>
    <property type="match status" value="1"/>
</dbReference>
<name>A0A933SE09_UNCEI</name>
<dbReference type="EMBL" id="JACRIW010000110">
    <property type="protein sequence ID" value="MBI5170836.1"/>
    <property type="molecule type" value="Genomic_DNA"/>
</dbReference>
<evidence type="ECO:0000313" key="2">
    <source>
        <dbReference type="EMBL" id="MBI5170836.1"/>
    </source>
</evidence>
<evidence type="ECO:0000259" key="1">
    <source>
        <dbReference type="Pfam" id="PF13439"/>
    </source>
</evidence>
<dbReference type="Pfam" id="PF13692">
    <property type="entry name" value="Glyco_trans_1_4"/>
    <property type="match status" value="1"/>
</dbReference>
<gene>
    <name evidence="2" type="ORF">HZA61_15205</name>
</gene>
<dbReference type="Pfam" id="PF13439">
    <property type="entry name" value="Glyco_transf_4"/>
    <property type="match status" value="1"/>
</dbReference>
<reference evidence="2" key="1">
    <citation type="submission" date="2020-07" db="EMBL/GenBank/DDBJ databases">
        <title>Huge and variable diversity of episymbiotic CPR bacteria and DPANN archaea in groundwater ecosystems.</title>
        <authorList>
            <person name="He C.Y."/>
            <person name="Keren R."/>
            <person name="Whittaker M."/>
            <person name="Farag I.F."/>
            <person name="Doudna J."/>
            <person name="Cate J.H.D."/>
            <person name="Banfield J.F."/>
        </authorList>
    </citation>
    <scope>NUCLEOTIDE SEQUENCE</scope>
    <source>
        <strain evidence="2">NC_groundwater_1813_Pr3_B-0.1um_71_17</strain>
    </source>
</reference>
<accession>A0A933SE09</accession>
<dbReference type="SUPFAM" id="SSF53756">
    <property type="entry name" value="UDP-Glycosyltransferase/glycogen phosphorylase"/>
    <property type="match status" value="1"/>
</dbReference>
<dbReference type="InterPro" id="IPR050194">
    <property type="entry name" value="Glycosyltransferase_grp1"/>
</dbReference>
<dbReference type="InterPro" id="IPR028098">
    <property type="entry name" value="Glyco_trans_4-like_N"/>
</dbReference>
<dbReference type="GO" id="GO:0016757">
    <property type="term" value="F:glycosyltransferase activity"/>
    <property type="evidence" value="ECO:0007669"/>
    <property type="project" value="InterPro"/>
</dbReference>
<dbReference type="Proteomes" id="UP000696931">
    <property type="component" value="Unassembled WGS sequence"/>
</dbReference>
<evidence type="ECO:0000313" key="3">
    <source>
        <dbReference type="Proteomes" id="UP000696931"/>
    </source>
</evidence>
<proteinExistence type="predicted"/>
<comment type="caution">
    <text evidence="2">The sequence shown here is derived from an EMBL/GenBank/DDBJ whole genome shotgun (WGS) entry which is preliminary data.</text>
</comment>
<sequence>MKIGIVSQSYYPRYGGVTEHVHALAVELRRRGHEVTILTSHFRKGESGDAQFVRRIGYNILVPFNRAFVDFTVGFTLKGQLKRAIRELDLDVVHVHCPSAPTLPVFAVQVSDRPTVGTFHSTGGRTSMQDFFHPWLKHIIGSLDAKIAVSTTALATAELYYPGPYELIPNGVDVERFHPLVPPFPEWRDPNFVNLLFVGRLDPRKGVQDLIAAMPEVVERTEGRARLLVVGDSYLRPQIEAQVADSARRHVHFMGHVPSADLPRWYATGDIFCSPATGNESFGIVLVEAMAAGRALVCSDIPGYRTVVTPGENAACFPPGDVRALARTLSQLVDDEARRRRLAEAGRIRALDFAWPRVVDRIEAVYRAAVGQRRASQAGHSAA</sequence>
<dbReference type="Gene3D" id="3.40.50.2000">
    <property type="entry name" value="Glycogen Phosphorylase B"/>
    <property type="match status" value="2"/>
</dbReference>
<dbReference type="PANTHER" id="PTHR45947">
    <property type="entry name" value="SULFOQUINOVOSYL TRANSFERASE SQD2"/>
    <property type="match status" value="1"/>
</dbReference>
<dbReference type="AlphaFoldDB" id="A0A933SE09"/>